<organism evidence="2 3">
    <name type="scientific">Araneus ventricosus</name>
    <name type="common">Orbweaver spider</name>
    <name type="synonym">Epeira ventricosa</name>
    <dbReference type="NCBI Taxonomy" id="182803"/>
    <lineage>
        <taxon>Eukaryota</taxon>
        <taxon>Metazoa</taxon>
        <taxon>Ecdysozoa</taxon>
        <taxon>Arthropoda</taxon>
        <taxon>Chelicerata</taxon>
        <taxon>Arachnida</taxon>
        <taxon>Araneae</taxon>
        <taxon>Araneomorphae</taxon>
        <taxon>Entelegynae</taxon>
        <taxon>Araneoidea</taxon>
        <taxon>Araneidae</taxon>
        <taxon>Araneus</taxon>
    </lineage>
</organism>
<evidence type="ECO:0000259" key="1">
    <source>
        <dbReference type="Pfam" id="PF10545"/>
    </source>
</evidence>
<name>A0A4Y2PQX3_ARAVE</name>
<comment type="caution">
    <text evidence="2">The sequence shown here is derived from an EMBL/GenBank/DDBJ whole genome shotgun (WGS) entry which is preliminary data.</text>
</comment>
<dbReference type="OrthoDB" id="6159213at2759"/>
<proteinExistence type="predicted"/>
<dbReference type="Pfam" id="PF10545">
    <property type="entry name" value="MADF_DNA_bdg"/>
    <property type="match status" value="1"/>
</dbReference>
<dbReference type="Proteomes" id="UP000499080">
    <property type="component" value="Unassembled WGS sequence"/>
</dbReference>
<gene>
    <name evidence="2" type="ORF">AVEN_17297_1</name>
</gene>
<accession>A0A4Y2PQX3</accession>
<keyword evidence="3" id="KW-1185">Reference proteome</keyword>
<evidence type="ECO:0000313" key="2">
    <source>
        <dbReference type="EMBL" id="GBN53734.1"/>
    </source>
</evidence>
<feature type="domain" description="MADF" evidence="1">
    <location>
        <begin position="9"/>
        <end position="57"/>
    </location>
</feature>
<reference evidence="2 3" key="1">
    <citation type="journal article" date="2019" name="Sci. Rep.">
        <title>Orb-weaving spider Araneus ventricosus genome elucidates the spidroin gene catalogue.</title>
        <authorList>
            <person name="Kono N."/>
            <person name="Nakamura H."/>
            <person name="Ohtoshi R."/>
            <person name="Moran D.A.P."/>
            <person name="Shinohara A."/>
            <person name="Yoshida Y."/>
            <person name="Fujiwara M."/>
            <person name="Mori M."/>
            <person name="Tomita M."/>
            <person name="Arakawa K."/>
        </authorList>
    </citation>
    <scope>NUCLEOTIDE SEQUENCE [LARGE SCALE GENOMIC DNA]</scope>
</reference>
<dbReference type="InterPro" id="IPR006578">
    <property type="entry name" value="MADF-dom"/>
</dbReference>
<evidence type="ECO:0000313" key="3">
    <source>
        <dbReference type="Proteomes" id="UP000499080"/>
    </source>
</evidence>
<dbReference type="EMBL" id="BGPR01011942">
    <property type="protein sequence ID" value="GBN53734.1"/>
    <property type="molecule type" value="Genomic_DNA"/>
</dbReference>
<dbReference type="AlphaFoldDB" id="A0A4Y2PQX3"/>
<sequence length="255" mass="28717">MTLGENDESISIKEIMRRWTNVRDSFAKFCRKESEVKSGVRAAKKKKYVYHNQMRFLRKLYAAENAEGNAVEVAEDDAPRIDTETLITTIYPRTWSQDTETVSDAGGEDNLTSVETASTTSQLSGSIFNKRKQLDESELRNSKVLVVEKFERHLSFFKGIIPSLEEFNEQEVLKFQMGVLQLISNINDQRHRASHAQLPAQFFSFPSQPGPSAYLPSVAASYPSGQPIFPTFWSAVCPKCSSESVSRESSSKPVD</sequence>
<protein>
    <recommendedName>
        <fullName evidence="1">MADF domain-containing protein</fullName>
    </recommendedName>
</protein>